<dbReference type="Proteomes" id="UP000276128">
    <property type="component" value="Unassembled WGS sequence"/>
</dbReference>
<comment type="caution">
    <text evidence="2">The sequence shown here is derived from an EMBL/GenBank/DDBJ whole genome shotgun (WGS) entry which is preliminary data.</text>
</comment>
<evidence type="ECO:0000313" key="2">
    <source>
        <dbReference type="EMBL" id="RTE10359.1"/>
    </source>
</evidence>
<keyword evidence="3" id="KW-1185">Reference proteome</keyword>
<dbReference type="RefSeq" id="WP_126140612.1">
    <property type="nucleotide sequence ID" value="NZ_RXHU01000019.1"/>
</dbReference>
<dbReference type="AlphaFoldDB" id="A0A3S0CWI9"/>
<evidence type="ECO:0000256" key="1">
    <source>
        <dbReference type="SAM" id="SignalP"/>
    </source>
</evidence>
<feature type="chain" id="PRO_5018539483" description="DUF4309 domain-containing protein" evidence="1">
    <location>
        <begin position="27"/>
        <end position="307"/>
    </location>
</feature>
<evidence type="ECO:0000313" key="3">
    <source>
        <dbReference type="Proteomes" id="UP000276128"/>
    </source>
</evidence>
<evidence type="ECO:0008006" key="4">
    <source>
        <dbReference type="Google" id="ProtNLM"/>
    </source>
</evidence>
<dbReference type="OrthoDB" id="2475185at2"/>
<sequence length="307" mass="33425">MKLSTAFAAACLLICSLGVMPLHSSAGDSVKQPEIAQEQPASGKLSARTSAAPLADTIRQWQSVLAEELDNASWKTATWQSYPLGPGTHGWVVILSDQGSEVGYMIVHATEEGGYRLTEYGTGDHPLFSLNTLYQSLIQQELISSSISFEAFAQDPAVIQDRLYTGTLTSVWKLILAEQTVYADAKSGEILPLTKDPEPAADESLKPSSLTHIASQLKLPAFDPYDRLPWVQGTPLAVASLVDLQQALQKNAQLTYVTKLYGDQVTMPLAVMGYTEWEADRTYLVLDHNGPRYIPLPSALAHGSLYN</sequence>
<reference evidence="2 3" key="1">
    <citation type="submission" date="2018-12" db="EMBL/GenBank/DDBJ databases">
        <title>Bacillus ochoae sp. nov., Paenibacillus whitsoniae sp. nov., Paenibacillus spiritus sp. nov. Isolated from the Mars Exploration Rover during spacecraft assembly.</title>
        <authorList>
            <person name="Seuylemezian A."/>
            <person name="Vaishampayan P."/>
        </authorList>
    </citation>
    <scope>NUCLEOTIDE SEQUENCE [LARGE SCALE GENOMIC DNA]</scope>
    <source>
        <strain evidence="2 3">MER 54</strain>
    </source>
</reference>
<dbReference type="EMBL" id="RXHU01000019">
    <property type="protein sequence ID" value="RTE10359.1"/>
    <property type="molecule type" value="Genomic_DNA"/>
</dbReference>
<gene>
    <name evidence="2" type="ORF">EJQ19_07620</name>
</gene>
<name>A0A3S0CWI9_9BACL</name>
<feature type="signal peptide" evidence="1">
    <location>
        <begin position="1"/>
        <end position="26"/>
    </location>
</feature>
<protein>
    <recommendedName>
        <fullName evidence="4">DUF4309 domain-containing protein</fullName>
    </recommendedName>
</protein>
<proteinExistence type="predicted"/>
<accession>A0A3S0CWI9</accession>
<keyword evidence="1" id="KW-0732">Signal</keyword>
<organism evidence="2 3">
    <name type="scientific">Paenibacillus whitsoniae</name>
    <dbReference type="NCBI Taxonomy" id="2496558"/>
    <lineage>
        <taxon>Bacteria</taxon>
        <taxon>Bacillati</taxon>
        <taxon>Bacillota</taxon>
        <taxon>Bacilli</taxon>
        <taxon>Bacillales</taxon>
        <taxon>Paenibacillaceae</taxon>
        <taxon>Paenibacillus</taxon>
    </lineage>
</organism>